<comment type="caution">
    <text evidence="5">The sequence shown here is derived from an EMBL/GenBank/DDBJ whole genome shotgun (WGS) entry which is preliminary data.</text>
</comment>
<accession>A0ABD5FBA0</accession>
<dbReference type="PANTHER" id="PTHR10353">
    <property type="entry name" value="GLYCOSYL HYDROLASE"/>
    <property type="match status" value="1"/>
</dbReference>
<proteinExistence type="inferred from homology"/>
<dbReference type="PANTHER" id="PTHR10353:SF122">
    <property type="entry name" value="6-PHOSPHO-BETA-GLUCOSIDASE ASCB-RELATED"/>
    <property type="match status" value="1"/>
</dbReference>
<dbReference type="AlphaFoldDB" id="A0ABD5FBA0"/>
<name>A0ABD5FBA0_ENTAV</name>
<dbReference type="InterPro" id="IPR017853">
    <property type="entry name" value="GH"/>
</dbReference>
<protein>
    <submittedName>
        <fullName evidence="5">Glycoside hydrolase family 1 protein</fullName>
    </submittedName>
</protein>
<dbReference type="Gene3D" id="3.20.20.80">
    <property type="entry name" value="Glycosidases"/>
    <property type="match status" value="1"/>
</dbReference>
<dbReference type="RefSeq" id="WP_311922624.1">
    <property type="nucleotide sequence ID" value="NZ_JARPWF010000044.1"/>
</dbReference>
<dbReference type="Proteomes" id="UP001264335">
    <property type="component" value="Unassembled WGS sequence"/>
</dbReference>
<evidence type="ECO:0000256" key="1">
    <source>
        <dbReference type="ARBA" id="ARBA00010838"/>
    </source>
</evidence>
<evidence type="ECO:0000256" key="3">
    <source>
        <dbReference type="ARBA" id="ARBA00023295"/>
    </source>
</evidence>
<dbReference type="PRINTS" id="PR00131">
    <property type="entry name" value="GLHYDRLASE1"/>
</dbReference>
<dbReference type="FunFam" id="3.20.20.80:FF:000004">
    <property type="entry name" value="Beta-glucosidase 6-phospho-beta-glucosidase"/>
    <property type="match status" value="1"/>
</dbReference>
<dbReference type="InterPro" id="IPR033132">
    <property type="entry name" value="GH_1_N_CS"/>
</dbReference>
<sequence length="457" mass="53818">MKRDTFLWGGSTSAFQYEGGGKQSQKGKSLYDVKEEKTGITYSIASDFYGHYKEDIRLMAEMGFNSFRMSIAWTRIYPTGMEDAPNLEGINFYLNVFKELKKYQIEPVVTLFHWDMPQAIIERYNGFQSRETIDLFKKYCATCFDYFGEYVKHWLTLNENNLSLLMPSMFLKQSISSQDKDFEQVRWDCYYHSILCHFEAVKLCHEMLPEAQIGSMLASAFAYPLTPKPADIEATQKHNRDTMWKDLDILTTGTIDRRFMKELELRKVQLSITDEDKQLMHHPLSKIDFISFSYYFSLCIQDSESEQTTNAETMQMIYQGYYNPYLERTTFGWQIDSRGLRIFMNELYDRYKLPVMIVENGCGVESDVLTTDKKVHDDYRIDYLRAHIEEVVKTRVEGVPVMGYLPWGCIDLYSASGNRNKRYGFVFVDFDNDLSRYKKDSFYWYKKVIETNGRELS</sequence>
<keyword evidence="3" id="KW-0326">Glycosidase</keyword>
<dbReference type="SUPFAM" id="SSF51445">
    <property type="entry name" value="(Trans)glycosidases"/>
    <property type="match status" value="1"/>
</dbReference>
<gene>
    <name evidence="5" type="ORF">P7D79_14410</name>
</gene>
<organism evidence="5 6">
    <name type="scientific">Enterococcus avium</name>
    <name type="common">Streptococcus avium</name>
    <dbReference type="NCBI Taxonomy" id="33945"/>
    <lineage>
        <taxon>Bacteria</taxon>
        <taxon>Bacillati</taxon>
        <taxon>Bacillota</taxon>
        <taxon>Bacilli</taxon>
        <taxon>Lactobacillales</taxon>
        <taxon>Enterococcaceae</taxon>
        <taxon>Enterococcus</taxon>
    </lineage>
</organism>
<reference evidence="5 6" key="1">
    <citation type="submission" date="2023-03" db="EMBL/GenBank/DDBJ databases">
        <authorList>
            <person name="Shen W."/>
            <person name="Cai J."/>
        </authorList>
    </citation>
    <scope>NUCLEOTIDE SEQUENCE [LARGE SCALE GENOMIC DNA]</scope>
    <source>
        <strain evidence="5 6">Y2</strain>
    </source>
</reference>
<comment type="similarity">
    <text evidence="1 4">Belongs to the glycosyl hydrolase 1 family.</text>
</comment>
<dbReference type="Pfam" id="PF00232">
    <property type="entry name" value="Glyco_hydro_1"/>
    <property type="match status" value="1"/>
</dbReference>
<evidence type="ECO:0000313" key="6">
    <source>
        <dbReference type="Proteomes" id="UP001264335"/>
    </source>
</evidence>
<evidence type="ECO:0000256" key="2">
    <source>
        <dbReference type="ARBA" id="ARBA00022801"/>
    </source>
</evidence>
<dbReference type="GO" id="GO:0016798">
    <property type="term" value="F:hydrolase activity, acting on glycosyl bonds"/>
    <property type="evidence" value="ECO:0007669"/>
    <property type="project" value="UniProtKB-KW"/>
</dbReference>
<dbReference type="InterPro" id="IPR001360">
    <property type="entry name" value="Glyco_hydro_1"/>
</dbReference>
<dbReference type="GO" id="GO:0005975">
    <property type="term" value="P:carbohydrate metabolic process"/>
    <property type="evidence" value="ECO:0007669"/>
    <property type="project" value="UniProtKB-ARBA"/>
</dbReference>
<dbReference type="EMBL" id="JARPWY010000043">
    <property type="protein sequence ID" value="MDT2515415.1"/>
    <property type="molecule type" value="Genomic_DNA"/>
</dbReference>
<evidence type="ECO:0000313" key="5">
    <source>
        <dbReference type="EMBL" id="MDT2515415.1"/>
    </source>
</evidence>
<evidence type="ECO:0000256" key="4">
    <source>
        <dbReference type="RuleBase" id="RU003690"/>
    </source>
</evidence>
<dbReference type="PROSITE" id="PS00653">
    <property type="entry name" value="GLYCOSYL_HYDROL_F1_2"/>
    <property type="match status" value="1"/>
</dbReference>
<keyword evidence="2 5" id="KW-0378">Hydrolase</keyword>